<feature type="transmembrane region" description="Helical" evidence="1">
    <location>
        <begin position="47"/>
        <end position="67"/>
    </location>
</feature>
<dbReference type="OrthoDB" id="4245604at2"/>
<gene>
    <name evidence="3" type="ORF">F8566_10630</name>
</gene>
<protein>
    <recommendedName>
        <fullName evidence="2">Low molecular weight protein antigen 6 PH domain-containing protein</fullName>
    </recommendedName>
</protein>
<evidence type="ECO:0000259" key="2">
    <source>
        <dbReference type="Pfam" id="PF10756"/>
    </source>
</evidence>
<sequence>MASEANMAADPFRREYRANLGTFAMAFLMGFFFLVVAIVVLRGENNAAVKILMSGLLVGIIVLYLGTSMWTRTCVSRDRIVKRGLFRTIATPWQAIQGIEIRRGTRRSWVVIYDYQGREIDLPHLDASETDIEKEVRALREIWEKRRGPHWKPIFDTARAARRDWPGGW</sequence>
<dbReference type="Proteomes" id="UP000468735">
    <property type="component" value="Unassembled WGS sequence"/>
</dbReference>
<accession>A0A6H9Z3E0</accession>
<dbReference type="RefSeq" id="WP_151559952.1">
    <property type="nucleotide sequence ID" value="NZ_WBMT01000004.1"/>
</dbReference>
<reference evidence="3 4" key="1">
    <citation type="submission" date="2019-09" db="EMBL/GenBank/DDBJ databases">
        <title>Actinomadura physcomitrii sp. nov., a novel actinomycete isolated from moss [Physcomitrium sphaericum (Ludw) Fuernr].</title>
        <authorList>
            <person name="Zhuang X."/>
            <person name="Liu C."/>
        </authorList>
    </citation>
    <scope>NUCLEOTIDE SEQUENCE [LARGE SCALE GENOMIC DNA]</scope>
    <source>
        <strain evidence="3 4">HMC1</strain>
    </source>
</reference>
<dbReference type="EMBL" id="WBMT01000004">
    <property type="protein sequence ID" value="KAB2350233.1"/>
    <property type="molecule type" value="Genomic_DNA"/>
</dbReference>
<evidence type="ECO:0000313" key="3">
    <source>
        <dbReference type="EMBL" id="KAB2350233.1"/>
    </source>
</evidence>
<dbReference type="Pfam" id="PF10756">
    <property type="entry name" value="bPH_6"/>
    <property type="match status" value="1"/>
</dbReference>
<keyword evidence="4" id="KW-1185">Reference proteome</keyword>
<dbReference type="InterPro" id="IPR019692">
    <property type="entry name" value="CFP-6_PH"/>
</dbReference>
<dbReference type="AlphaFoldDB" id="A0A6H9Z3E0"/>
<comment type="caution">
    <text evidence="3">The sequence shown here is derived from an EMBL/GenBank/DDBJ whole genome shotgun (WGS) entry which is preliminary data.</text>
</comment>
<organism evidence="3 4">
    <name type="scientific">Actinomadura rudentiformis</name>
    <dbReference type="NCBI Taxonomy" id="359158"/>
    <lineage>
        <taxon>Bacteria</taxon>
        <taxon>Bacillati</taxon>
        <taxon>Actinomycetota</taxon>
        <taxon>Actinomycetes</taxon>
        <taxon>Streptosporangiales</taxon>
        <taxon>Thermomonosporaceae</taxon>
        <taxon>Actinomadura</taxon>
    </lineage>
</organism>
<keyword evidence="1" id="KW-1133">Transmembrane helix</keyword>
<feature type="transmembrane region" description="Helical" evidence="1">
    <location>
        <begin position="20"/>
        <end position="41"/>
    </location>
</feature>
<evidence type="ECO:0000313" key="4">
    <source>
        <dbReference type="Proteomes" id="UP000468735"/>
    </source>
</evidence>
<keyword evidence="1" id="KW-0472">Membrane</keyword>
<feature type="domain" description="Low molecular weight protein antigen 6 PH" evidence="2">
    <location>
        <begin position="71"/>
        <end position="142"/>
    </location>
</feature>
<keyword evidence="1" id="KW-0812">Transmembrane</keyword>
<evidence type="ECO:0000256" key="1">
    <source>
        <dbReference type="SAM" id="Phobius"/>
    </source>
</evidence>
<proteinExistence type="predicted"/>
<name>A0A6H9Z3E0_9ACTN</name>